<evidence type="ECO:0000256" key="1">
    <source>
        <dbReference type="ARBA" id="ARBA00004651"/>
    </source>
</evidence>
<evidence type="ECO:0000256" key="2">
    <source>
        <dbReference type="ARBA" id="ARBA00022475"/>
    </source>
</evidence>
<proteinExistence type="predicted"/>
<dbReference type="PANTHER" id="PTHR30287:SF2">
    <property type="entry name" value="BLL1001 PROTEIN"/>
    <property type="match status" value="1"/>
</dbReference>
<name>A0A839K130_9FIRM</name>
<evidence type="ECO:0000256" key="6">
    <source>
        <dbReference type="SAM" id="Phobius"/>
    </source>
</evidence>
<keyword evidence="3 6" id="KW-0812">Transmembrane</keyword>
<feature type="transmembrane region" description="Helical" evidence="6">
    <location>
        <begin position="739"/>
        <end position="759"/>
    </location>
</feature>
<feature type="domain" description="ABC3 transporter permease C-terminal" evidence="7">
    <location>
        <begin position="255"/>
        <end position="373"/>
    </location>
</feature>
<evidence type="ECO:0000313" key="9">
    <source>
        <dbReference type="Proteomes" id="UP000574276"/>
    </source>
</evidence>
<organism evidence="8 9">
    <name type="scientific">Variimorphobacter saccharofermentans</name>
    <dbReference type="NCBI Taxonomy" id="2755051"/>
    <lineage>
        <taxon>Bacteria</taxon>
        <taxon>Bacillati</taxon>
        <taxon>Bacillota</taxon>
        <taxon>Clostridia</taxon>
        <taxon>Lachnospirales</taxon>
        <taxon>Lachnospiraceae</taxon>
        <taxon>Variimorphobacter</taxon>
    </lineage>
</organism>
<comment type="subcellular location">
    <subcellularLocation>
        <location evidence="1">Cell membrane</location>
        <topology evidence="1">Multi-pass membrane protein</topology>
    </subcellularLocation>
</comment>
<evidence type="ECO:0000256" key="5">
    <source>
        <dbReference type="ARBA" id="ARBA00023136"/>
    </source>
</evidence>
<keyword evidence="4 6" id="KW-1133">Transmembrane helix</keyword>
<evidence type="ECO:0000256" key="3">
    <source>
        <dbReference type="ARBA" id="ARBA00022692"/>
    </source>
</evidence>
<dbReference type="EMBL" id="JACEGA010000001">
    <property type="protein sequence ID" value="MBB2182431.1"/>
    <property type="molecule type" value="Genomic_DNA"/>
</dbReference>
<keyword evidence="9" id="KW-1185">Reference proteome</keyword>
<evidence type="ECO:0000313" key="8">
    <source>
        <dbReference type="EMBL" id="MBB2182431.1"/>
    </source>
</evidence>
<dbReference type="Proteomes" id="UP000574276">
    <property type="component" value="Unassembled WGS sequence"/>
</dbReference>
<dbReference type="PANTHER" id="PTHR30287">
    <property type="entry name" value="MEMBRANE COMPONENT OF PREDICTED ABC SUPERFAMILY METABOLITE UPTAKE TRANSPORTER"/>
    <property type="match status" value="1"/>
</dbReference>
<comment type="caution">
    <text evidence="8">The sequence shown here is derived from an EMBL/GenBank/DDBJ whole genome shotgun (WGS) entry which is preliminary data.</text>
</comment>
<feature type="transmembrane region" description="Helical" evidence="6">
    <location>
        <begin position="303"/>
        <end position="323"/>
    </location>
</feature>
<feature type="transmembrane region" description="Helical" evidence="6">
    <location>
        <begin position="694"/>
        <end position="719"/>
    </location>
</feature>
<keyword evidence="2" id="KW-1003">Cell membrane</keyword>
<dbReference type="Pfam" id="PF02687">
    <property type="entry name" value="FtsX"/>
    <property type="match status" value="2"/>
</dbReference>
<gene>
    <name evidence="8" type="ORF">H0486_06020</name>
</gene>
<feature type="transmembrane region" description="Helical" evidence="6">
    <location>
        <begin position="343"/>
        <end position="366"/>
    </location>
</feature>
<sequence length="774" mass="87117">MWIKNLRQRKLQTLLIFLIIMLCSILLTGSMNILSSLDAPFQEFVEECDAASARVYAFDTSEDAVYHLGKEFSKLDIMENVIYITEHYIEENLYSNGKKLEVFANLTEYNEQAYGKVRYLEGGENVSSNSAHPLEDDECLLPASISNDYDIHVGDIITMQYTGKELSYKVKAIYTEPYQTSIAFDTYILINHIPDNLTRSTRIMLYTKDGISGKEIESSFREAHDGELPAFLSPIEDVIDNSLLVGRLIGALFFAIGVIMLLVSGLMIQFMIKHVMISDEKAIAVYKTMGYTSNDILFMYIKLYFVIVSIACIVGTSSSVFLSNTILSGVFENMGQLKVKNPLLPAVVCYLATVIFVLSIITLIIARTRNIKPASVLSGINYGGIKKKKYSGSSTLPFSPFGIAFRTFTREKKNAIGIFLTCIVTVFSVNFAIISLDVANNMRDNNDFWIGIDKCDAMITVSWESEYEFVRNSVLQDSRVDHIFESIQQERVILKWKKGMTQTYMNAFVYDDYRLANLPIVKGRNPQNGSEIALSTKMAKELKKDIGDYVEINLEGDKFSHFLVTGLFQSYLQLGSVCRLTTSAYTDQDYHLPYNTISVYLKDQSDTDAFISDLSRAIGGSGNILKRTDVYNSIMDMVVTPQQNAIPPMVVLVLLVAGINIYSIVLLKNLKSQKINGIYKCIGYTTTHLILSNLYYVGIIGLTSVLITLPVSIVIYPKIMAVILSMFQFIKYPVQYDYSHLIVINAMIILIFILSSVISSRSIRKVNARDLVQE</sequence>
<dbReference type="RefSeq" id="WP_228352154.1">
    <property type="nucleotide sequence ID" value="NZ_JACEGA010000001.1"/>
</dbReference>
<dbReference type="AlphaFoldDB" id="A0A839K130"/>
<feature type="domain" description="ABC3 transporter permease C-terminal" evidence="7">
    <location>
        <begin position="650"/>
        <end position="767"/>
    </location>
</feature>
<evidence type="ECO:0000259" key="7">
    <source>
        <dbReference type="Pfam" id="PF02687"/>
    </source>
</evidence>
<feature type="transmembrane region" description="Helical" evidence="6">
    <location>
        <begin position="415"/>
        <end position="436"/>
    </location>
</feature>
<dbReference type="InterPro" id="IPR038766">
    <property type="entry name" value="Membrane_comp_ABC_pdt"/>
</dbReference>
<accession>A0A839K130</accession>
<dbReference type="GO" id="GO:0005886">
    <property type="term" value="C:plasma membrane"/>
    <property type="evidence" value="ECO:0007669"/>
    <property type="project" value="UniProtKB-SubCell"/>
</dbReference>
<feature type="transmembrane region" description="Helical" evidence="6">
    <location>
        <begin position="645"/>
        <end position="667"/>
    </location>
</feature>
<keyword evidence="5 6" id="KW-0472">Membrane</keyword>
<feature type="transmembrane region" description="Helical" evidence="6">
    <location>
        <begin position="12"/>
        <end position="34"/>
    </location>
</feature>
<evidence type="ECO:0000256" key="4">
    <source>
        <dbReference type="ARBA" id="ARBA00022989"/>
    </source>
</evidence>
<dbReference type="InterPro" id="IPR003838">
    <property type="entry name" value="ABC3_permease_C"/>
</dbReference>
<protein>
    <submittedName>
        <fullName evidence="8">FtsX-like permease family protein</fullName>
    </submittedName>
</protein>
<feature type="transmembrane region" description="Helical" evidence="6">
    <location>
        <begin position="248"/>
        <end position="272"/>
    </location>
</feature>
<reference evidence="8 9" key="1">
    <citation type="submission" date="2020-07" db="EMBL/GenBank/DDBJ databases">
        <title>Characterization and genome sequencing of isolate MD1, a novel member within the family Lachnospiraceae.</title>
        <authorList>
            <person name="Rettenmaier R."/>
            <person name="Di Bello L."/>
            <person name="Zinser C."/>
            <person name="Scheitz K."/>
            <person name="Liebl W."/>
            <person name="Zverlov V."/>
        </authorList>
    </citation>
    <scope>NUCLEOTIDE SEQUENCE [LARGE SCALE GENOMIC DNA]</scope>
    <source>
        <strain evidence="8 9">MD1</strain>
    </source>
</reference>